<dbReference type="Gene3D" id="3.40.50.1000">
    <property type="entry name" value="HAD superfamily/HAD-like"/>
    <property type="match status" value="1"/>
</dbReference>
<keyword evidence="7 8" id="KW-0472">Membrane</keyword>
<dbReference type="Pfam" id="PF00702">
    <property type="entry name" value="Hydrolase"/>
    <property type="match status" value="1"/>
</dbReference>
<keyword evidence="3" id="KW-0547">Nucleotide-binding</keyword>
<evidence type="ECO:0000313" key="11">
    <source>
        <dbReference type="EMBL" id="GCE24479.1"/>
    </source>
</evidence>
<sequence>MHMQSQQQYRQGLSTQEVEERRARGLGCVPPPVTGRSYLRIFRENVLNTINVILFSIALALVILGQYLDALISVGVISFNMIISLVQEIRAKQKLDRIALLTRPKATVMRDGKEQLLEPEALVVDDLLVVKPGDQIVVDGPLVGDGQLEVDESLLTGESNLIAKREGDMLYSGTFCVTGSALYRAEHVGVYSMAGSLTARARAHREVYTPLQREVNLVIRILLFIALFLELLLIASSFVSFIPIVETVRMAMVIIGIVPNGLFLSISVAYALGAVRIVGKGALVQKFNAIESLSHVDVLCLDKTGTLTANKLELASLYPYATDKATLSALLGSYVAHTSSRNVTSEAIGAACQEQTISGLHVCQEIPFSSTRKWSALVIDDIALRGVYVLGAPDVLRPLLVPDSDLGTFVAEESRHGLRVLLLAHYPEPVQIQQYAGEARLPQGLIPLGAISLRDTLRSEARETVAQFVALDVQIKIISGDHPQTVKALAMQVGLDSHVKAITGTEIDALDDMQFAQVVEETTIFGRITPGQKERIVQALRHHHHYVAMIGDGVNDVLSLKQANLGIAMQSGSQATRGVADLVLLQDSFAALPHAVREGQRIRNGMQDILKLFLARVASITLLIISIAFIGSFPFQPRQTSLLTLLTVGVPALALAYWARPGRVDRDNLLRMLTRFVFPVAVTTCLIALGVYLSVLIPASMRLPEPANPYREGALPLAQTALTTFLVFCGLILLLFLEPPMRARAGKQGTYSNWRFLVLVLGLFTCLLIVLAMPPLRSLFNLQALNALSYLIIVGAVLLWSTILWLIWHFRLFERMMQISEMSDP</sequence>
<evidence type="ECO:0000256" key="8">
    <source>
        <dbReference type="SAM" id="Phobius"/>
    </source>
</evidence>
<feature type="transmembrane region" description="Helical" evidence="8">
    <location>
        <begin position="641"/>
        <end position="660"/>
    </location>
</feature>
<comment type="subcellular location">
    <subcellularLocation>
        <location evidence="1">Membrane</location>
        <topology evidence="1">Multi-pass membrane protein</topology>
    </subcellularLocation>
</comment>
<dbReference type="SFLD" id="SFLDS00003">
    <property type="entry name" value="Haloacid_Dehalogenase"/>
    <property type="match status" value="1"/>
</dbReference>
<dbReference type="EMBL" id="BIFS01000002">
    <property type="protein sequence ID" value="GCE24479.1"/>
    <property type="molecule type" value="Genomic_DNA"/>
</dbReference>
<dbReference type="PROSITE" id="PS00154">
    <property type="entry name" value="ATPASE_E1_E2"/>
    <property type="match status" value="1"/>
</dbReference>
<feature type="transmembrane region" description="Helical" evidence="8">
    <location>
        <begin position="70"/>
        <end position="87"/>
    </location>
</feature>
<dbReference type="PRINTS" id="PR00119">
    <property type="entry name" value="CATATPASE"/>
</dbReference>
<dbReference type="GO" id="GO:0005524">
    <property type="term" value="F:ATP binding"/>
    <property type="evidence" value="ECO:0007669"/>
    <property type="project" value="UniProtKB-KW"/>
</dbReference>
<keyword evidence="5" id="KW-1278">Translocase</keyword>
<feature type="transmembrane region" description="Helical" evidence="8">
    <location>
        <begin position="613"/>
        <end position="635"/>
    </location>
</feature>
<dbReference type="SUPFAM" id="SSF81665">
    <property type="entry name" value="Calcium ATPase, transmembrane domain M"/>
    <property type="match status" value="1"/>
</dbReference>
<dbReference type="InterPro" id="IPR018303">
    <property type="entry name" value="ATPase_P-typ_P_site"/>
</dbReference>
<feature type="transmembrane region" description="Helical" evidence="8">
    <location>
        <begin position="250"/>
        <end position="272"/>
    </location>
</feature>
<organism evidence="11 12">
    <name type="scientific">Dictyobacter kobayashii</name>
    <dbReference type="NCBI Taxonomy" id="2014872"/>
    <lineage>
        <taxon>Bacteria</taxon>
        <taxon>Bacillati</taxon>
        <taxon>Chloroflexota</taxon>
        <taxon>Ktedonobacteria</taxon>
        <taxon>Ktedonobacterales</taxon>
        <taxon>Dictyobacteraceae</taxon>
        <taxon>Dictyobacter</taxon>
    </lineage>
</organism>
<dbReference type="SUPFAM" id="SSF81653">
    <property type="entry name" value="Calcium ATPase, transduction domain A"/>
    <property type="match status" value="1"/>
</dbReference>
<dbReference type="PANTHER" id="PTHR42861">
    <property type="entry name" value="CALCIUM-TRANSPORTING ATPASE"/>
    <property type="match status" value="1"/>
</dbReference>
<dbReference type="SFLD" id="SFLDG00002">
    <property type="entry name" value="C1.7:_P-type_atpase_like"/>
    <property type="match status" value="1"/>
</dbReference>
<feature type="domain" description="Cation-transporting P-type ATPase C-terminal" evidence="10">
    <location>
        <begin position="634"/>
        <end position="803"/>
    </location>
</feature>
<keyword evidence="2 8" id="KW-0812">Transmembrane</keyword>
<dbReference type="InterPro" id="IPR023214">
    <property type="entry name" value="HAD_sf"/>
</dbReference>
<dbReference type="GO" id="GO:0016887">
    <property type="term" value="F:ATP hydrolysis activity"/>
    <property type="evidence" value="ECO:0007669"/>
    <property type="project" value="InterPro"/>
</dbReference>
<feature type="transmembrane region" description="Helical" evidence="8">
    <location>
        <begin position="221"/>
        <end position="244"/>
    </location>
</feature>
<dbReference type="PRINTS" id="PR00120">
    <property type="entry name" value="HATPASE"/>
</dbReference>
<feature type="transmembrane region" description="Helical" evidence="8">
    <location>
        <begin position="717"/>
        <end position="736"/>
    </location>
</feature>
<evidence type="ECO:0000256" key="2">
    <source>
        <dbReference type="ARBA" id="ARBA00022692"/>
    </source>
</evidence>
<dbReference type="InterPro" id="IPR036412">
    <property type="entry name" value="HAD-like_sf"/>
</dbReference>
<dbReference type="Gene3D" id="1.20.1110.10">
    <property type="entry name" value="Calcium-transporting ATPase, transmembrane domain"/>
    <property type="match status" value="1"/>
</dbReference>
<protein>
    <submittedName>
        <fullName evidence="11">Cation transporter E1-E2 family ATPase</fullName>
    </submittedName>
</protein>
<feature type="transmembrane region" description="Helical" evidence="8">
    <location>
        <begin position="756"/>
        <end position="776"/>
    </location>
</feature>
<dbReference type="Gene3D" id="2.70.150.10">
    <property type="entry name" value="Calcium-transporting ATPase, cytoplasmic transduction domain A"/>
    <property type="match status" value="1"/>
</dbReference>
<feature type="transmembrane region" description="Helical" evidence="8">
    <location>
        <begin position="672"/>
        <end position="697"/>
    </location>
</feature>
<dbReference type="InterPro" id="IPR023299">
    <property type="entry name" value="ATPase_P-typ_cyto_dom_N"/>
</dbReference>
<dbReference type="Proteomes" id="UP000287188">
    <property type="component" value="Unassembled WGS sequence"/>
</dbReference>
<feature type="domain" description="P-type ATPase A" evidence="9">
    <location>
        <begin position="101"/>
        <end position="199"/>
    </location>
</feature>
<dbReference type="NCBIfam" id="TIGR01494">
    <property type="entry name" value="ATPase_P-type"/>
    <property type="match status" value="2"/>
</dbReference>
<evidence type="ECO:0000259" key="9">
    <source>
        <dbReference type="Pfam" id="PF00122"/>
    </source>
</evidence>
<dbReference type="SFLD" id="SFLDF00027">
    <property type="entry name" value="p-type_atpase"/>
    <property type="match status" value="1"/>
</dbReference>
<reference evidence="12" key="1">
    <citation type="submission" date="2018-12" db="EMBL/GenBank/DDBJ databases">
        <title>Tengunoibacter tsumagoiensis gen. nov., sp. nov., Dictyobacter kobayashii sp. nov., D. alpinus sp. nov., and D. joshuensis sp. nov. and description of Dictyobacteraceae fam. nov. within the order Ktedonobacterales isolated from Tengu-no-mugimeshi.</title>
        <authorList>
            <person name="Wang C.M."/>
            <person name="Zheng Y."/>
            <person name="Sakai Y."/>
            <person name="Toyoda A."/>
            <person name="Minakuchi Y."/>
            <person name="Abe K."/>
            <person name="Yokota A."/>
            <person name="Yabe S."/>
        </authorList>
    </citation>
    <scope>NUCLEOTIDE SEQUENCE [LARGE SCALE GENOMIC DNA]</scope>
    <source>
        <strain evidence="12">Uno11</strain>
    </source>
</reference>
<evidence type="ECO:0000256" key="6">
    <source>
        <dbReference type="ARBA" id="ARBA00022989"/>
    </source>
</evidence>
<dbReference type="InterPro" id="IPR059000">
    <property type="entry name" value="ATPase_P-type_domA"/>
</dbReference>
<dbReference type="InterPro" id="IPR008250">
    <property type="entry name" value="ATPase_P-typ_transduc_dom_A_sf"/>
</dbReference>
<evidence type="ECO:0000256" key="3">
    <source>
        <dbReference type="ARBA" id="ARBA00022741"/>
    </source>
</evidence>
<evidence type="ECO:0000256" key="4">
    <source>
        <dbReference type="ARBA" id="ARBA00022840"/>
    </source>
</evidence>
<comment type="caution">
    <text evidence="11">The sequence shown here is derived from an EMBL/GenBank/DDBJ whole genome shotgun (WGS) entry which is preliminary data.</text>
</comment>
<keyword evidence="12" id="KW-1185">Reference proteome</keyword>
<dbReference type="Pfam" id="PF00689">
    <property type="entry name" value="Cation_ATPase_C"/>
    <property type="match status" value="1"/>
</dbReference>
<dbReference type="Pfam" id="PF00122">
    <property type="entry name" value="E1-E2_ATPase"/>
    <property type="match status" value="1"/>
</dbReference>
<keyword evidence="4" id="KW-0067">ATP-binding</keyword>
<dbReference type="SUPFAM" id="SSF56784">
    <property type="entry name" value="HAD-like"/>
    <property type="match status" value="1"/>
</dbReference>
<evidence type="ECO:0000256" key="5">
    <source>
        <dbReference type="ARBA" id="ARBA00022967"/>
    </source>
</evidence>
<evidence type="ECO:0000313" key="12">
    <source>
        <dbReference type="Proteomes" id="UP000287188"/>
    </source>
</evidence>
<dbReference type="InterPro" id="IPR001757">
    <property type="entry name" value="P_typ_ATPase"/>
</dbReference>
<evidence type="ECO:0000259" key="10">
    <source>
        <dbReference type="Pfam" id="PF00689"/>
    </source>
</evidence>
<accession>A0A402AZC1</accession>
<feature type="transmembrane region" description="Helical" evidence="8">
    <location>
        <begin position="46"/>
        <end position="64"/>
    </location>
</feature>
<dbReference type="AlphaFoldDB" id="A0A402AZC1"/>
<dbReference type="Gene3D" id="3.40.1110.10">
    <property type="entry name" value="Calcium-transporting ATPase, cytoplasmic domain N"/>
    <property type="match status" value="1"/>
</dbReference>
<dbReference type="PROSITE" id="PS01229">
    <property type="entry name" value="COF_2"/>
    <property type="match status" value="1"/>
</dbReference>
<dbReference type="InterPro" id="IPR023298">
    <property type="entry name" value="ATPase_P-typ_TM_dom_sf"/>
</dbReference>
<dbReference type="InterPro" id="IPR006068">
    <property type="entry name" value="ATPase_P-typ_cation-transptr_C"/>
</dbReference>
<feature type="transmembrane region" description="Helical" evidence="8">
    <location>
        <begin position="788"/>
        <end position="808"/>
    </location>
</feature>
<dbReference type="InterPro" id="IPR044492">
    <property type="entry name" value="P_typ_ATPase_HD_dom"/>
</dbReference>
<dbReference type="RefSeq" id="WP_161978051.1">
    <property type="nucleotide sequence ID" value="NZ_BIFS01000002.1"/>
</dbReference>
<dbReference type="GO" id="GO:0016020">
    <property type="term" value="C:membrane"/>
    <property type="evidence" value="ECO:0007669"/>
    <property type="project" value="UniProtKB-SubCell"/>
</dbReference>
<name>A0A402AZC1_9CHLR</name>
<evidence type="ECO:0000256" key="7">
    <source>
        <dbReference type="ARBA" id="ARBA00023136"/>
    </source>
</evidence>
<keyword evidence="6 8" id="KW-1133">Transmembrane helix</keyword>
<evidence type="ECO:0000256" key="1">
    <source>
        <dbReference type="ARBA" id="ARBA00004141"/>
    </source>
</evidence>
<proteinExistence type="predicted"/>
<gene>
    <name evidence="11" type="ORF">KDK_82790</name>
</gene>